<keyword evidence="3" id="KW-1185">Reference proteome</keyword>
<dbReference type="Proteomes" id="UP000193719">
    <property type="component" value="Unassembled WGS sequence"/>
</dbReference>
<name>A0A1Y1UZ75_9FUNG</name>
<dbReference type="OrthoDB" id="425925at2759"/>
<reference evidence="2 3" key="1">
    <citation type="submission" date="2016-08" db="EMBL/GenBank/DDBJ databases">
        <title>Genomes of anaerobic fungi encode conserved fungal cellulosomes for biomass hydrolysis.</title>
        <authorList>
            <consortium name="DOE Joint Genome Institute"/>
            <person name="Haitjema C.H."/>
            <person name="Gilmore S.P."/>
            <person name="Henske J.K."/>
            <person name="Solomon K.V."/>
            <person name="De Groot R."/>
            <person name="Kuo A."/>
            <person name="Mondo S.J."/>
            <person name="Salamov A.A."/>
            <person name="Labutti K."/>
            <person name="Zhao Z."/>
            <person name="Chiniquy J."/>
            <person name="Barry K."/>
            <person name="Brewer H.M."/>
            <person name="Purvine S.O."/>
            <person name="Wright A.T."/>
            <person name="Boxma B."/>
            <person name="Van Alen T."/>
            <person name="Hackstein J.H."/>
            <person name="Baker S.E."/>
            <person name="Grigoriev I.V."/>
            <person name="O'Malley M.A."/>
        </authorList>
    </citation>
    <scope>NUCLEOTIDE SEQUENCE [LARGE SCALE GENOMIC DNA]</scope>
    <source>
        <strain evidence="3">finn</strain>
    </source>
</reference>
<comment type="caution">
    <text evidence="2">The sequence shown here is derived from an EMBL/GenBank/DDBJ whole genome shotgun (WGS) entry which is preliminary data.</text>
</comment>
<keyword evidence="1" id="KW-0732">Signal</keyword>
<feature type="chain" id="PRO_5013141405" description="Phosphoglycerate mutase family protein" evidence="1">
    <location>
        <begin position="19"/>
        <end position="237"/>
    </location>
</feature>
<feature type="signal peptide" evidence="1">
    <location>
        <begin position="1"/>
        <end position="18"/>
    </location>
</feature>
<organism evidence="2 3">
    <name type="scientific">Piromyces finnis</name>
    <dbReference type="NCBI Taxonomy" id="1754191"/>
    <lineage>
        <taxon>Eukaryota</taxon>
        <taxon>Fungi</taxon>
        <taxon>Fungi incertae sedis</taxon>
        <taxon>Chytridiomycota</taxon>
        <taxon>Chytridiomycota incertae sedis</taxon>
        <taxon>Neocallimastigomycetes</taxon>
        <taxon>Neocallimastigales</taxon>
        <taxon>Neocallimastigaceae</taxon>
        <taxon>Piromyces</taxon>
    </lineage>
</organism>
<protein>
    <recommendedName>
        <fullName evidence="4">Phosphoglycerate mutase family protein</fullName>
    </recommendedName>
</protein>
<gene>
    <name evidence="2" type="ORF">BCR36DRAFT_586398</name>
</gene>
<evidence type="ECO:0000256" key="1">
    <source>
        <dbReference type="SAM" id="SignalP"/>
    </source>
</evidence>
<sequence length="237" mass="26491">MRVKSIVTALFGLTLANAKLIMLIRHGEKIDDEHTDLSPQGQARADCLNEVFGSNGYLTTPQKIYAQRPTEQRKSTRPKDTVTPLANSLGLQVDLSFTSGKYKDLAKTIYSSPEEVILVCWGNDRIPNIANELGIDSAPEWKGKVFDDVWILTDNMTPYTNSNIQPYRIFYGDKGLDMYVVKEYIDQCISNRLATNVVNKNDNASIIQEPNNSGSEMIKINAMAVAAVLSTFLYLLF</sequence>
<dbReference type="EMBL" id="MCFH01000049">
    <property type="protein sequence ID" value="ORX43933.1"/>
    <property type="molecule type" value="Genomic_DNA"/>
</dbReference>
<proteinExistence type="predicted"/>
<dbReference type="AlphaFoldDB" id="A0A1Y1UZ75"/>
<dbReference type="STRING" id="1754191.A0A1Y1UZ75"/>
<reference evidence="2 3" key="2">
    <citation type="submission" date="2016-08" db="EMBL/GenBank/DDBJ databases">
        <title>Pervasive Adenine N6-methylation of Active Genes in Fungi.</title>
        <authorList>
            <consortium name="DOE Joint Genome Institute"/>
            <person name="Mondo S.J."/>
            <person name="Dannebaum R.O."/>
            <person name="Kuo R.C."/>
            <person name="Labutti K."/>
            <person name="Haridas S."/>
            <person name="Kuo A."/>
            <person name="Salamov A."/>
            <person name="Ahrendt S.R."/>
            <person name="Lipzen A."/>
            <person name="Sullivan W."/>
            <person name="Andreopoulos W.B."/>
            <person name="Clum A."/>
            <person name="Lindquist E."/>
            <person name="Daum C."/>
            <person name="Ramamoorthy G.K."/>
            <person name="Gryganskyi A."/>
            <person name="Culley D."/>
            <person name="Magnuson J.K."/>
            <person name="James T.Y."/>
            <person name="O'Malley M.A."/>
            <person name="Stajich J.E."/>
            <person name="Spatafora J.W."/>
            <person name="Visel A."/>
            <person name="Grigoriev I.V."/>
        </authorList>
    </citation>
    <scope>NUCLEOTIDE SEQUENCE [LARGE SCALE GENOMIC DNA]</scope>
    <source>
        <strain evidence="3">finn</strain>
    </source>
</reference>
<evidence type="ECO:0000313" key="2">
    <source>
        <dbReference type="EMBL" id="ORX43933.1"/>
    </source>
</evidence>
<evidence type="ECO:0000313" key="3">
    <source>
        <dbReference type="Proteomes" id="UP000193719"/>
    </source>
</evidence>
<evidence type="ECO:0008006" key="4">
    <source>
        <dbReference type="Google" id="ProtNLM"/>
    </source>
</evidence>
<accession>A0A1Y1UZ75</accession>